<feature type="signal peptide" evidence="1">
    <location>
        <begin position="1"/>
        <end position="18"/>
    </location>
</feature>
<protein>
    <recommendedName>
        <fullName evidence="4">Lipoprotein</fullName>
    </recommendedName>
</protein>
<keyword evidence="3" id="KW-1185">Reference proteome</keyword>
<feature type="chain" id="PRO_5047051118" description="Lipoprotein" evidence="1">
    <location>
        <begin position="19"/>
        <end position="324"/>
    </location>
</feature>
<evidence type="ECO:0000256" key="1">
    <source>
        <dbReference type="SAM" id="SignalP"/>
    </source>
</evidence>
<comment type="caution">
    <text evidence="2">The sequence shown here is derived from an EMBL/GenBank/DDBJ whole genome shotgun (WGS) entry which is preliminary data.</text>
</comment>
<gene>
    <name evidence="2" type="ORF">B6A10_12290</name>
</gene>
<evidence type="ECO:0008006" key="4">
    <source>
        <dbReference type="Google" id="ProtNLM"/>
    </source>
</evidence>
<sequence>MKKALSLLVLLAFINACDDGNLTQEDITFENVNTQSCSNSSTNTLIYKLKDQEALIMEIPTTTFKSEPTPDGQPIELNIGINSNRVVYRFYNGTVATANICETITPATPVITDQWTATDGIIQIVTTAVKSTNETTNATKITGYNHNIVLKNVTFAKANGTQVYETFPFGDYTTSATSLPFNFDQSLEKCSASNDVYNYNTSEALILTIDPNLILNEATALNTPRTGLVGTTTNKLTYRLFSNLLTSDYFCQSTTPSTPAVSEEWTGVAGVSGTSGIIEVTTTTNGPNSFKHTIVLKKVSLAKGNNNFMLGDSYTLGELFTTSN</sequence>
<organism evidence="2 3">
    <name type="scientific">Flavobacterium pokkalii</name>
    <dbReference type="NCBI Taxonomy" id="1940408"/>
    <lineage>
        <taxon>Bacteria</taxon>
        <taxon>Pseudomonadati</taxon>
        <taxon>Bacteroidota</taxon>
        <taxon>Flavobacteriia</taxon>
        <taxon>Flavobacteriales</taxon>
        <taxon>Flavobacteriaceae</taxon>
        <taxon>Flavobacterium</taxon>
    </lineage>
</organism>
<dbReference type="EMBL" id="NASZ01000020">
    <property type="protein sequence ID" value="MBD0725961.1"/>
    <property type="molecule type" value="Genomic_DNA"/>
</dbReference>
<name>A0ABR7UUB3_9FLAO</name>
<dbReference type="Proteomes" id="UP000661715">
    <property type="component" value="Unassembled WGS sequence"/>
</dbReference>
<reference evidence="2 3" key="1">
    <citation type="journal article" date="2020" name="Microbiol. Res.">
        <title>Flavobacterium pokkalii sp. nov., a novel plant growth promoting native rhizobacteria isolated from pokkali rice grown in coastal saline affected agricultural regions of southern India, Kerala.</title>
        <authorList>
            <person name="Menon R.R."/>
            <person name="Kumari S."/>
            <person name="Viver T."/>
            <person name="Rameshkumar N."/>
        </authorList>
    </citation>
    <scope>NUCLEOTIDE SEQUENCE [LARGE SCALE GENOMIC DNA]</scope>
    <source>
        <strain evidence="2 3">L1I52</strain>
    </source>
</reference>
<accession>A0ABR7UUB3</accession>
<keyword evidence="1" id="KW-0732">Signal</keyword>
<evidence type="ECO:0000313" key="2">
    <source>
        <dbReference type="EMBL" id="MBD0725961.1"/>
    </source>
</evidence>
<dbReference type="RefSeq" id="WP_188221102.1">
    <property type="nucleotide sequence ID" value="NZ_NASZ01000020.1"/>
</dbReference>
<proteinExistence type="predicted"/>
<evidence type="ECO:0000313" key="3">
    <source>
        <dbReference type="Proteomes" id="UP000661715"/>
    </source>
</evidence>